<dbReference type="PANTHER" id="PTHR32071">
    <property type="entry name" value="TRANSCRIPTIONAL REGULATORY PROTEIN"/>
    <property type="match status" value="1"/>
</dbReference>
<dbReference type="Gene3D" id="3.40.50.300">
    <property type="entry name" value="P-loop containing nucleotide triphosphate hydrolases"/>
    <property type="match status" value="1"/>
</dbReference>
<dbReference type="InterPro" id="IPR003593">
    <property type="entry name" value="AAA+_ATPase"/>
</dbReference>
<evidence type="ECO:0000256" key="3">
    <source>
        <dbReference type="ARBA" id="ARBA00023015"/>
    </source>
</evidence>
<keyword evidence="8" id="KW-1185">Reference proteome</keyword>
<dbReference type="InterPro" id="IPR025944">
    <property type="entry name" value="Sigma_54_int_dom_CS"/>
</dbReference>
<keyword evidence="1" id="KW-0547">Nucleotide-binding</keyword>
<dbReference type="FunFam" id="3.40.50.300:FF:000006">
    <property type="entry name" value="DNA-binding transcriptional regulator NtrC"/>
    <property type="match status" value="1"/>
</dbReference>
<evidence type="ECO:0000313" key="8">
    <source>
        <dbReference type="Proteomes" id="UP000192738"/>
    </source>
</evidence>
<accession>A0A1W2DZE1</accession>
<dbReference type="Pfam" id="PF02954">
    <property type="entry name" value="HTH_8"/>
    <property type="match status" value="1"/>
</dbReference>
<dbReference type="PROSITE" id="PS50045">
    <property type="entry name" value="SIGMA54_INTERACT_4"/>
    <property type="match status" value="1"/>
</dbReference>
<keyword evidence="3" id="KW-0805">Transcription regulation</keyword>
<evidence type="ECO:0000256" key="1">
    <source>
        <dbReference type="ARBA" id="ARBA00022741"/>
    </source>
</evidence>
<dbReference type="Gene3D" id="1.10.10.60">
    <property type="entry name" value="Homeodomain-like"/>
    <property type="match status" value="1"/>
</dbReference>
<dbReference type="GO" id="GO:0005524">
    <property type="term" value="F:ATP binding"/>
    <property type="evidence" value="ECO:0007669"/>
    <property type="project" value="UniProtKB-KW"/>
</dbReference>
<dbReference type="Gene3D" id="1.10.8.60">
    <property type="match status" value="1"/>
</dbReference>
<dbReference type="CDD" id="cd00009">
    <property type="entry name" value="AAA"/>
    <property type="match status" value="1"/>
</dbReference>
<dbReference type="SMART" id="SM00382">
    <property type="entry name" value="AAA"/>
    <property type="match status" value="1"/>
</dbReference>
<feature type="domain" description="Sigma-54 factor interaction" evidence="6">
    <location>
        <begin position="214"/>
        <end position="444"/>
    </location>
</feature>
<dbReference type="InterPro" id="IPR058031">
    <property type="entry name" value="AAA_lid_NorR"/>
</dbReference>
<sequence>MSELLECLLQALLPIARITGGYATVTDKDGVRIKTVDSQGQEVETLKGKIFNLAKESGSTGNVSVGPSQLTEGAEAWSLPLGEYVLAASNFERLKCEQELEESLKQALPFIARVAGGEAVLFNEEGRRVASVGVDGQTNVNYIGKVSVAAQQAIQSQRPVIGDSMSGMGAVAVRIPITRKFGFGFNNEQGVRRQQKLMEEVKKFQYARYNFTDIIGSSEAIEKMKSRAAFVAKGISSIIISGETGTGKELFAQSIHNASERRSKPFIAINCGALPESLIESCFFGYEEGAFTGAKKRGSPGAFEQANGGTIFLDEISEMDFNLQSKLLRVLQEREVTRIGGGKPFRVDVRVISSTNRDLVEMINSGTFRNDLYYRLNVVELKVPSLRERSEDIPALVRIFISEFNNLLGKFVTGISEQAVYHLCRYQWPGNIRELKNCIEYIMNIVSINESTIEISHLPHYIHSPISQKKYEQHIGTLAESVAAVERESIIGALKYTGGAKREAAKLLGVSTTTLWRKMVELGIITNVSIK</sequence>
<dbReference type="Pfam" id="PF00158">
    <property type="entry name" value="Sigma54_activat"/>
    <property type="match status" value="1"/>
</dbReference>
<evidence type="ECO:0000259" key="6">
    <source>
        <dbReference type="PROSITE" id="PS50045"/>
    </source>
</evidence>
<dbReference type="SUPFAM" id="SSF52540">
    <property type="entry name" value="P-loop containing nucleoside triphosphate hydrolases"/>
    <property type="match status" value="1"/>
</dbReference>
<evidence type="ECO:0000256" key="4">
    <source>
        <dbReference type="ARBA" id="ARBA00023125"/>
    </source>
</evidence>
<reference evidence="7 8" key="1">
    <citation type="submission" date="2017-04" db="EMBL/GenBank/DDBJ databases">
        <authorList>
            <person name="Afonso C.L."/>
            <person name="Miller P.J."/>
            <person name="Scott M.A."/>
            <person name="Spackman E."/>
            <person name="Goraichik I."/>
            <person name="Dimitrov K.M."/>
            <person name="Suarez D.L."/>
            <person name="Swayne D.E."/>
        </authorList>
    </citation>
    <scope>NUCLEOTIDE SEQUENCE [LARGE SCALE GENOMIC DNA]</scope>
    <source>
        <strain evidence="7 8">DSM 5090</strain>
    </source>
</reference>
<dbReference type="SUPFAM" id="SSF46689">
    <property type="entry name" value="Homeodomain-like"/>
    <property type="match status" value="1"/>
</dbReference>
<dbReference type="InterPro" id="IPR002197">
    <property type="entry name" value="HTH_Fis"/>
</dbReference>
<proteinExistence type="predicted"/>
<dbReference type="Proteomes" id="UP000192738">
    <property type="component" value="Unassembled WGS sequence"/>
</dbReference>
<dbReference type="PRINTS" id="PR01590">
    <property type="entry name" value="HTHFIS"/>
</dbReference>
<dbReference type="InterPro" id="IPR009057">
    <property type="entry name" value="Homeodomain-like_sf"/>
</dbReference>
<evidence type="ECO:0000256" key="5">
    <source>
        <dbReference type="ARBA" id="ARBA00023163"/>
    </source>
</evidence>
<keyword evidence="4" id="KW-0238">DNA-binding</keyword>
<evidence type="ECO:0000256" key="2">
    <source>
        <dbReference type="ARBA" id="ARBA00022840"/>
    </source>
</evidence>
<dbReference type="InterPro" id="IPR025943">
    <property type="entry name" value="Sigma_54_int_dom_ATP-bd_2"/>
</dbReference>
<protein>
    <submittedName>
        <fullName evidence="7">Regulatory protein, Fis family</fullName>
    </submittedName>
</protein>
<dbReference type="PROSITE" id="PS00675">
    <property type="entry name" value="SIGMA54_INTERACT_1"/>
    <property type="match status" value="1"/>
</dbReference>
<dbReference type="InterPro" id="IPR027417">
    <property type="entry name" value="P-loop_NTPase"/>
</dbReference>
<dbReference type="GO" id="GO:0043565">
    <property type="term" value="F:sequence-specific DNA binding"/>
    <property type="evidence" value="ECO:0007669"/>
    <property type="project" value="InterPro"/>
</dbReference>
<dbReference type="InterPro" id="IPR002078">
    <property type="entry name" value="Sigma_54_int"/>
</dbReference>
<dbReference type="AlphaFoldDB" id="A0A1W2DZE1"/>
<dbReference type="PANTHER" id="PTHR32071:SF57">
    <property type="entry name" value="C4-DICARBOXYLATE TRANSPORT TRANSCRIPTIONAL REGULATORY PROTEIN DCTD"/>
    <property type="match status" value="1"/>
</dbReference>
<dbReference type="OrthoDB" id="1672268at2"/>
<dbReference type="GO" id="GO:0006355">
    <property type="term" value="P:regulation of DNA-templated transcription"/>
    <property type="evidence" value="ECO:0007669"/>
    <property type="project" value="InterPro"/>
</dbReference>
<dbReference type="InterPro" id="IPR025662">
    <property type="entry name" value="Sigma_54_int_dom_ATP-bd_1"/>
</dbReference>
<dbReference type="STRING" id="112901.SAMN04488500_11942"/>
<dbReference type="EMBL" id="FWXI01000019">
    <property type="protein sequence ID" value="SMD02809.1"/>
    <property type="molecule type" value="Genomic_DNA"/>
</dbReference>
<dbReference type="PROSITE" id="PS00676">
    <property type="entry name" value="SIGMA54_INTERACT_2"/>
    <property type="match status" value="1"/>
</dbReference>
<organism evidence="7 8">
    <name type="scientific">Sporomusa malonica</name>
    <dbReference type="NCBI Taxonomy" id="112901"/>
    <lineage>
        <taxon>Bacteria</taxon>
        <taxon>Bacillati</taxon>
        <taxon>Bacillota</taxon>
        <taxon>Negativicutes</taxon>
        <taxon>Selenomonadales</taxon>
        <taxon>Sporomusaceae</taxon>
        <taxon>Sporomusa</taxon>
    </lineage>
</organism>
<evidence type="ECO:0000313" key="7">
    <source>
        <dbReference type="EMBL" id="SMD02809.1"/>
    </source>
</evidence>
<dbReference type="RefSeq" id="WP_084577423.1">
    <property type="nucleotide sequence ID" value="NZ_CP155572.1"/>
</dbReference>
<dbReference type="PROSITE" id="PS00688">
    <property type="entry name" value="SIGMA54_INTERACT_3"/>
    <property type="match status" value="1"/>
</dbReference>
<name>A0A1W2DZE1_9FIRM</name>
<keyword evidence="5" id="KW-0804">Transcription</keyword>
<gene>
    <name evidence="7" type="ORF">SAMN04488500_11942</name>
</gene>
<keyword evidence="2" id="KW-0067">ATP-binding</keyword>
<dbReference type="Pfam" id="PF25601">
    <property type="entry name" value="AAA_lid_14"/>
    <property type="match status" value="1"/>
</dbReference>